<evidence type="ECO:0000313" key="3">
    <source>
        <dbReference type="Proteomes" id="UP001154095"/>
    </source>
</evidence>
<reference evidence="2" key="1">
    <citation type="submission" date="2022-04" db="EMBL/GenBank/DDBJ databases">
        <authorList>
            <person name="Forde T."/>
        </authorList>
    </citation>
    <scope>NUCLEOTIDE SEQUENCE</scope>
    <source>
        <strain evidence="2">A18Y016a</strain>
        <strain evidence="1">A18Y020d</strain>
    </source>
</reference>
<dbReference type="EMBL" id="OW659477">
    <property type="protein sequence ID" value="CAH2763384.1"/>
    <property type="molecule type" value="Genomic_DNA"/>
</dbReference>
<dbReference type="GO" id="GO:0009143">
    <property type="term" value="P:nucleoside triphosphate catabolic process"/>
    <property type="evidence" value="ECO:0007669"/>
    <property type="project" value="InterPro"/>
</dbReference>
<dbReference type="RefSeq" id="WP_254006776.1">
    <property type="nucleotide sequence ID" value="NZ_OW659477.1"/>
</dbReference>
<dbReference type="Proteomes" id="UP001154111">
    <property type="component" value="Chromosome"/>
</dbReference>
<organism evidence="2 4">
    <name type="scientific">Erysipelothrix amsterdamensis</name>
    <dbReference type="NCBI Taxonomy" id="2929157"/>
    <lineage>
        <taxon>Bacteria</taxon>
        <taxon>Bacillati</taxon>
        <taxon>Bacillota</taxon>
        <taxon>Erysipelotrichia</taxon>
        <taxon>Erysipelotrichales</taxon>
        <taxon>Erysipelotrichaceae</taxon>
        <taxon>Erysipelothrix</taxon>
    </lineage>
</organism>
<dbReference type="Pfam" id="PF12643">
    <property type="entry name" value="MazG-like"/>
    <property type="match status" value="1"/>
</dbReference>
<keyword evidence="3" id="KW-1185">Reference proteome</keyword>
<dbReference type="PANTHER" id="PTHR46523:SF1">
    <property type="entry name" value="DCTP PYROPHOSPHATASE 1"/>
    <property type="match status" value="1"/>
</dbReference>
<protein>
    <submittedName>
        <fullName evidence="2">MazG-like family protein</fullName>
    </submittedName>
</protein>
<accession>A0AAU9VIQ4</accession>
<dbReference type="SUPFAM" id="SSF101386">
    <property type="entry name" value="all-alpha NTP pyrophosphatases"/>
    <property type="match status" value="1"/>
</dbReference>
<dbReference type="AlphaFoldDB" id="A0AAU9VIQ4"/>
<dbReference type="InterPro" id="IPR052555">
    <property type="entry name" value="dCTP_Pyrophosphatase"/>
</dbReference>
<dbReference type="InterPro" id="IPR025984">
    <property type="entry name" value="DCTPP"/>
</dbReference>
<name>A0AAU9VIQ4_9FIRM</name>
<gene>
    <name evidence="2" type="ORF">ERYAMS2_01698</name>
    <name evidence="1" type="ORF">ERYAMS_01403</name>
</gene>
<dbReference type="PANTHER" id="PTHR46523">
    <property type="entry name" value="DCTP PYROPHOSPHATASE 1"/>
    <property type="match status" value="1"/>
</dbReference>
<sequence>MVLNVDNYELENAKDELADIVMYSMMLAEKLDLDLEEIIKEKLERNKKRYVVDEAKENGKKYLEFGMSTLKRTIFIRTVDSPVTPYLFSSL</sequence>
<dbReference type="Proteomes" id="UP001154095">
    <property type="component" value="Chromosome"/>
</dbReference>
<dbReference type="EMBL" id="OW659496">
    <property type="protein sequence ID" value="CAH2763342.1"/>
    <property type="molecule type" value="Genomic_DNA"/>
</dbReference>
<evidence type="ECO:0000313" key="2">
    <source>
        <dbReference type="EMBL" id="CAH2763384.1"/>
    </source>
</evidence>
<proteinExistence type="predicted"/>
<evidence type="ECO:0000313" key="4">
    <source>
        <dbReference type="Proteomes" id="UP001154111"/>
    </source>
</evidence>
<dbReference type="Gene3D" id="1.10.287.1080">
    <property type="entry name" value="MazG-like"/>
    <property type="match status" value="1"/>
</dbReference>
<dbReference type="GO" id="GO:0047429">
    <property type="term" value="F:nucleoside triphosphate diphosphatase activity"/>
    <property type="evidence" value="ECO:0007669"/>
    <property type="project" value="InterPro"/>
</dbReference>
<evidence type="ECO:0000313" key="1">
    <source>
        <dbReference type="EMBL" id="CAH2763342.1"/>
    </source>
</evidence>